<reference evidence="3 4" key="1">
    <citation type="submission" date="2023-10" db="EMBL/GenBank/DDBJ databases">
        <title>Chromosome-scale genome assembly provides insights into flower coloration mechanisms of Canna indica.</title>
        <authorList>
            <person name="Li C."/>
        </authorList>
    </citation>
    <scope>NUCLEOTIDE SEQUENCE [LARGE SCALE GENOMIC DNA]</scope>
    <source>
        <tissue evidence="3">Flower</tissue>
    </source>
</reference>
<dbReference type="AlphaFoldDB" id="A0AAQ3JRF6"/>
<dbReference type="Gene3D" id="1.20.140.40">
    <property type="entry name" value="Invertase/pectin methylesterase inhibitor family protein"/>
    <property type="match status" value="1"/>
</dbReference>
<feature type="compositionally biased region" description="Polar residues" evidence="1">
    <location>
        <begin position="9"/>
        <end position="22"/>
    </location>
</feature>
<sequence length="159" mass="17535">MLSLASRLSKGNGSEAGSSNADGSLQTLSKAIQAIFQPTDYKEECESSLSKHVGNVTDPKKLLELTFNFAIDKLRDGFNHSVVLQEAAKDNRTSEALENYKELLDYVIGETRSTSFAIWKWPRWMTLSTTSRSGSAPPSPTKKLASTGSKTHPVMRRRP</sequence>
<organism evidence="3 4">
    <name type="scientific">Canna indica</name>
    <name type="common">Indian-shot</name>
    <dbReference type="NCBI Taxonomy" id="4628"/>
    <lineage>
        <taxon>Eukaryota</taxon>
        <taxon>Viridiplantae</taxon>
        <taxon>Streptophyta</taxon>
        <taxon>Embryophyta</taxon>
        <taxon>Tracheophyta</taxon>
        <taxon>Spermatophyta</taxon>
        <taxon>Magnoliopsida</taxon>
        <taxon>Liliopsida</taxon>
        <taxon>Zingiberales</taxon>
        <taxon>Cannaceae</taxon>
        <taxon>Canna</taxon>
    </lineage>
</organism>
<dbReference type="SUPFAM" id="SSF101148">
    <property type="entry name" value="Plant invertase/pectin methylesterase inhibitor"/>
    <property type="match status" value="1"/>
</dbReference>
<gene>
    <name evidence="3" type="ORF">Cni_G03337</name>
</gene>
<dbReference type="Pfam" id="PF04043">
    <property type="entry name" value="PMEI"/>
    <property type="match status" value="1"/>
</dbReference>
<dbReference type="EMBL" id="CP136890">
    <property type="protein sequence ID" value="WOK94632.1"/>
    <property type="molecule type" value="Genomic_DNA"/>
</dbReference>
<evidence type="ECO:0000259" key="2">
    <source>
        <dbReference type="Pfam" id="PF04043"/>
    </source>
</evidence>
<evidence type="ECO:0000256" key="1">
    <source>
        <dbReference type="SAM" id="MobiDB-lite"/>
    </source>
</evidence>
<proteinExistence type="predicted"/>
<dbReference type="Proteomes" id="UP001327560">
    <property type="component" value="Chromosome 1"/>
</dbReference>
<feature type="domain" description="Pectinesterase inhibitor" evidence="2">
    <location>
        <begin position="32"/>
        <end position="114"/>
    </location>
</feature>
<dbReference type="InterPro" id="IPR006501">
    <property type="entry name" value="Pectinesterase_inhib_dom"/>
</dbReference>
<feature type="region of interest" description="Disordered" evidence="1">
    <location>
        <begin position="130"/>
        <end position="159"/>
    </location>
</feature>
<dbReference type="GO" id="GO:0004857">
    <property type="term" value="F:enzyme inhibitor activity"/>
    <property type="evidence" value="ECO:0007669"/>
    <property type="project" value="InterPro"/>
</dbReference>
<name>A0AAQ3JRF6_9LILI</name>
<accession>A0AAQ3JRF6</accession>
<protein>
    <recommendedName>
        <fullName evidence="2">Pectinesterase inhibitor domain-containing protein</fullName>
    </recommendedName>
</protein>
<keyword evidence="4" id="KW-1185">Reference proteome</keyword>
<dbReference type="InterPro" id="IPR035513">
    <property type="entry name" value="Invertase/methylesterase_inhib"/>
</dbReference>
<evidence type="ECO:0000313" key="4">
    <source>
        <dbReference type="Proteomes" id="UP001327560"/>
    </source>
</evidence>
<evidence type="ECO:0000313" key="3">
    <source>
        <dbReference type="EMBL" id="WOK94632.1"/>
    </source>
</evidence>
<feature type="region of interest" description="Disordered" evidence="1">
    <location>
        <begin position="1"/>
        <end position="22"/>
    </location>
</feature>